<dbReference type="GO" id="GO:0005886">
    <property type="term" value="C:plasma membrane"/>
    <property type="evidence" value="ECO:0007669"/>
    <property type="project" value="UniProtKB-SubCell"/>
</dbReference>
<keyword evidence="4 10" id="KW-1133">Transmembrane helix</keyword>
<keyword evidence="2" id="KW-1003">Cell membrane</keyword>
<comment type="similarity">
    <text evidence="9">Belongs to the G-protein coupled receptor 1 family.</text>
</comment>
<feature type="transmembrane region" description="Helical" evidence="10">
    <location>
        <begin position="15"/>
        <end position="40"/>
    </location>
</feature>
<dbReference type="InterPro" id="IPR017452">
    <property type="entry name" value="GPCR_Rhodpsn_7TM"/>
</dbReference>
<feature type="transmembrane region" description="Helical" evidence="10">
    <location>
        <begin position="131"/>
        <end position="149"/>
    </location>
</feature>
<evidence type="ECO:0000256" key="6">
    <source>
        <dbReference type="ARBA" id="ARBA00023136"/>
    </source>
</evidence>
<evidence type="ECO:0000313" key="12">
    <source>
        <dbReference type="Proteomes" id="UP001165740"/>
    </source>
</evidence>
<proteinExistence type="inferred from homology"/>
<evidence type="ECO:0000256" key="4">
    <source>
        <dbReference type="ARBA" id="ARBA00022989"/>
    </source>
</evidence>
<feature type="transmembrane region" description="Helical" evidence="10">
    <location>
        <begin position="262"/>
        <end position="286"/>
    </location>
</feature>
<dbReference type="OrthoDB" id="6076970at2759"/>
<dbReference type="PRINTS" id="PR00237">
    <property type="entry name" value="GPCRRHODOPSN"/>
</dbReference>
<evidence type="ECO:0000256" key="3">
    <source>
        <dbReference type="ARBA" id="ARBA00022692"/>
    </source>
</evidence>
<feature type="transmembrane region" description="Helical" evidence="10">
    <location>
        <begin position="89"/>
        <end position="110"/>
    </location>
</feature>
<gene>
    <name evidence="13" type="primary">LOC106065153</name>
</gene>
<dbReference type="Gene3D" id="1.20.1070.10">
    <property type="entry name" value="Rhodopsin 7-helix transmembrane proteins"/>
    <property type="match status" value="2"/>
</dbReference>
<evidence type="ECO:0000256" key="5">
    <source>
        <dbReference type="ARBA" id="ARBA00023040"/>
    </source>
</evidence>
<evidence type="ECO:0000256" key="10">
    <source>
        <dbReference type="SAM" id="Phobius"/>
    </source>
</evidence>
<evidence type="ECO:0000256" key="8">
    <source>
        <dbReference type="ARBA" id="ARBA00023224"/>
    </source>
</evidence>
<dbReference type="GO" id="GO:0008528">
    <property type="term" value="F:G protein-coupled peptide receptor activity"/>
    <property type="evidence" value="ECO:0007669"/>
    <property type="project" value="TreeGrafter"/>
</dbReference>
<evidence type="ECO:0000256" key="9">
    <source>
        <dbReference type="RuleBase" id="RU000688"/>
    </source>
</evidence>
<keyword evidence="12" id="KW-1185">Reference proteome</keyword>
<dbReference type="OMA" id="HPFLHAM"/>
<evidence type="ECO:0000256" key="1">
    <source>
        <dbReference type="ARBA" id="ARBA00004651"/>
    </source>
</evidence>
<organism evidence="12 13">
    <name type="scientific">Biomphalaria glabrata</name>
    <name type="common">Bloodfluke planorb</name>
    <name type="synonym">Freshwater snail</name>
    <dbReference type="NCBI Taxonomy" id="6526"/>
    <lineage>
        <taxon>Eukaryota</taxon>
        <taxon>Metazoa</taxon>
        <taxon>Spiralia</taxon>
        <taxon>Lophotrochozoa</taxon>
        <taxon>Mollusca</taxon>
        <taxon>Gastropoda</taxon>
        <taxon>Heterobranchia</taxon>
        <taxon>Euthyneura</taxon>
        <taxon>Panpulmonata</taxon>
        <taxon>Hygrophila</taxon>
        <taxon>Lymnaeoidea</taxon>
        <taxon>Planorbidae</taxon>
        <taxon>Biomphalaria</taxon>
    </lineage>
</organism>
<keyword evidence="6 10" id="KW-0472">Membrane</keyword>
<name>A0A9W2YQM1_BIOGL</name>
<dbReference type="PROSITE" id="PS00237">
    <property type="entry name" value="G_PROTEIN_RECEP_F1_1"/>
    <property type="match status" value="1"/>
</dbReference>
<sequence>MMNATSATEEIGADRIFVCVVLSFFCLFGTIGNAIAFFIYYRKREKGTSTIFILSLAVTDLLTCLVVMPFTVVSEILSFYHYYDIVCKLYLFVQTFNIPLSSLIMVAIGFDRYFCICHPFLHAVTVPRAKWCVGILTVIAALIGIVPMLSHGVYHPVVRQVNVTLSSPPAQVRASTTPFSDGLFVQPLPVYNVDPGESINYKTGSLDALAPTPVTPMDEVKLDVDVGQWVVPMNVTEVDYFGICIYTYFLLSEQFVDMYLKVYASLFLVEFIVLALLYALIYRSILARRAWKNKRKRTSCYTSTNCPETVAEETQLTHLNGTATETVLLKAHTEKMSTAMMDRALYANIKTAAMLFVVTVVFVISFLPSWLMGLKLLPFSYIAFYMFYINNVVNPIIYAFMNRTFRDDLVQLLRSCVRRY</sequence>
<evidence type="ECO:0000256" key="2">
    <source>
        <dbReference type="ARBA" id="ARBA00022475"/>
    </source>
</evidence>
<feature type="domain" description="G-protein coupled receptors family 1 profile" evidence="11">
    <location>
        <begin position="32"/>
        <end position="398"/>
    </location>
</feature>
<feature type="transmembrane region" description="Helical" evidence="10">
    <location>
        <begin position="52"/>
        <end position="83"/>
    </location>
</feature>
<dbReference type="Proteomes" id="UP001165740">
    <property type="component" value="Chromosome 13"/>
</dbReference>
<evidence type="ECO:0000259" key="11">
    <source>
        <dbReference type="PROSITE" id="PS50262"/>
    </source>
</evidence>
<feature type="transmembrane region" description="Helical" evidence="10">
    <location>
        <begin position="379"/>
        <end position="401"/>
    </location>
</feature>
<keyword evidence="5 9" id="KW-0297">G-protein coupled receptor</keyword>
<dbReference type="PANTHER" id="PTHR24230">
    <property type="entry name" value="G-PROTEIN COUPLED RECEPTOR"/>
    <property type="match status" value="1"/>
</dbReference>
<dbReference type="CDD" id="cd00637">
    <property type="entry name" value="7tm_classA_rhodopsin-like"/>
    <property type="match status" value="1"/>
</dbReference>
<evidence type="ECO:0000313" key="13">
    <source>
        <dbReference type="RefSeq" id="XP_055865034.1"/>
    </source>
</evidence>
<dbReference type="RefSeq" id="XP_055865034.1">
    <property type="nucleotide sequence ID" value="XM_056009059.1"/>
</dbReference>
<dbReference type="GeneID" id="106065153"/>
<dbReference type="AlphaFoldDB" id="A0A9W2YQM1"/>
<feature type="transmembrane region" description="Helical" evidence="10">
    <location>
        <begin position="345"/>
        <end position="367"/>
    </location>
</feature>
<keyword evidence="3 9" id="KW-0812">Transmembrane</keyword>
<comment type="subcellular location">
    <subcellularLocation>
        <location evidence="1">Cell membrane</location>
        <topology evidence="1">Multi-pass membrane protein</topology>
    </subcellularLocation>
</comment>
<dbReference type="PANTHER" id="PTHR24230:SF158">
    <property type="entry name" value="G-PROTEIN COUPLED RECEPTORS FAMILY 1 PROFILE DOMAIN-CONTAINING PROTEIN"/>
    <property type="match status" value="1"/>
</dbReference>
<accession>A0A9W2YQM1</accession>
<dbReference type="PROSITE" id="PS50262">
    <property type="entry name" value="G_PROTEIN_RECEP_F1_2"/>
    <property type="match status" value="1"/>
</dbReference>
<protein>
    <submittedName>
        <fullName evidence="13">Octopamine receptor Oamb-like</fullName>
    </submittedName>
</protein>
<keyword evidence="7 9" id="KW-0675">Receptor</keyword>
<evidence type="ECO:0000256" key="7">
    <source>
        <dbReference type="ARBA" id="ARBA00023170"/>
    </source>
</evidence>
<dbReference type="InterPro" id="IPR000276">
    <property type="entry name" value="GPCR_Rhodpsn"/>
</dbReference>
<dbReference type="SUPFAM" id="SSF81321">
    <property type="entry name" value="Family A G protein-coupled receptor-like"/>
    <property type="match status" value="1"/>
</dbReference>
<keyword evidence="8 9" id="KW-0807">Transducer</keyword>
<dbReference type="Pfam" id="PF00001">
    <property type="entry name" value="7tm_1"/>
    <property type="match status" value="1"/>
</dbReference>
<dbReference type="GO" id="GO:0007218">
    <property type="term" value="P:neuropeptide signaling pathway"/>
    <property type="evidence" value="ECO:0007669"/>
    <property type="project" value="TreeGrafter"/>
</dbReference>
<reference evidence="13" key="1">
    <citation type="submission" date="2025-08" db="UniProtKB">
        <authorList>
            <consortium name="RefSeq"/>
        </authorList>
    </citation>
    <scope>IDENTIFICATION</scope>
</reference>